<evidence type="ECO:0000259" key="4">
    <source>
        <dbReference type="PROSITE" id="PS51082"/>
    </source>
</evidence>
<protein>
    <submittedName>
        <fullName evidence="5">JMY protein</fullName>
    </submittedName>
</protein>
<dbReference type="GO" id="GO:0003713">
    <property type="term" value="F:transcription coactivator activity"/>
    <property type="evidence" value="ECO:0007669"/>
    <property type="project" value="TreeGrafter"/>
</dbReference>
<feature type="region of interest" description="Disordered" evidence="3">
    <location>
        <begin position="258"/>
        <end position="339"/>
    </location>
</feature>
<keyword evidence="1 2" id="KW-0175">Coiled coil</keyword>
<dbReference type="PROSITE" id="PS51082">
    <property type="entry name" value="WH2"/>
    <property type="match status" value="1"/>
</dbReference>
<dbReference type="EMBL" id="VYXB01006468">
    <property type="protein sequence ID" value="NWS17955.1"/>
    <property type="molecule type" value="Genomic_DNA"/>
</dbReference>
<dbReference type="GO" id="GO:0005634">
    <property type="term" value="C:nucleus"/>
    <property type="evidence" value="ECO:0007669"/>
    <property type="project" value="TreeGrafter"/>
</dbReference>
<dbReference type="GO" id="GO:0043065">
    <property type="term" value="P:positive regulation of apoptotic process"/>
    <property type="evidence" value="ECO:0007669"/>
    <property type="project" value="TreeGrafter"/>
</dbReference>
<organism evidence="5 6">
    <name type="scientific">Pachyramphus minor</name>
    <dbReference type="NCBI Taxonomy" id="369605"/>
    <lineage>
        <taxon>Eukaryota</taxon>
        <taxon>Metazoa</taxon>
        <taxon>Chordata</taxon>
        <taxon>Craniata</taxon>
        <taxon>Vertebrata</taxon>
        <taxon>Euteleostomi</taxon>
        <taxon>Archelosauria</taxon>
        <taxon>Archosauria</taxon>
        <taxon>Dinosauria</taxon>
        <taxon>Saurischia</taxon>
        <taxon>Theropoda</taxon>
        <taxon>Coelurosauria</taxon>
        <taxon>Aves</taxon>
        <taxon>Neognathae</taxon>
        <taxon>Neoaves</taxon>
        <taxon>Telluraves</taxon>
        <taxon>Australaves</taxon>
        <taxon>Passeriformes</taxon>
        <taxon>Tyrannidae</taxon>
        <taxon>Pachyramphus</taxon>
    </lineage>
</organism>
<feature type="non-terminal residue" evidence="5">
    <location>
        <position position="464"/>
    </location>
</feature>
<dbReference type="InterPro" id="IPR031738">
    <property type="entry name" value="JMY/WHAMM"/>
</dbReference>
<dbReference type="GO" id="GO:0071933">
    <property type="term" value="F:Arp2/3 complex binding"/>
    <property type="evidence" value="ECO:0007669"/>
    <property type="project" value="TreeGrafter"/>
</dbReference>
<feature type="region of interest" description="Disordered" evidence="3">
    <location>
        <begin position="349"/>
        <end position="368"/>
    </location>
</feature>
<gene>
    <name evidence="5" type="primary">Jmy</name>
    <name evidence="5" type="ORF">PACMIN_R01387</name>
</gene>
<reference evidence="5 6" key="1">
    <citation type="submission" date="2019-09" db="EMBL/GenBank/DDBJ databases">
        <title>Bird 10,000 Genomes (B10K) Project - Family phase.</title>
        <authorList>
            <person name="Zhang G."/>
        </authorList>
    </citation>
    <scope>NUCLEOTIDE SEQUENCE [LARGE SCALE GENOMIC DNA]</scope>
    <source>
        <strain evidence="5">B10K-DU-001-72</strain>
        <tissue evidence="5">Muscle</tissue>
    </source>
</reference>
<evidence type="ECO:0000256" key="3">
    <source>
        <dbReference type="SAM" id="MobiDB-lite"/>
    </source>
</evidence>
<accession>A0A7K5DDD8</accession>
<dbReference type="InterPro" id="IPR003124">
    <property type="entry name" value="WH2_dom"/>
</dbReference>
<feature type="compositionally biased region" description="Polar residues" evidence="3">
    <location>
        <begin position="266"/>
        <end position="283"/>
    </location>
</feature>
<dbReference type="GO" id="GO:0072332">
    <property type="term" value="P:intrinsic apoptotic signaling pathway by p53 class mediator"/>
    <property type="evidence" value="ECO:0007669"/>
    <property type="project" value="TreeGrafter"/>
</dbReference>
<comment type="caution">
    <text evidence="5">The sequence shown here is derived from an EMBL/GenBank/DDBJ whole genome shotgun (WGS) entry which is preliminary data.</text>
</comment>
<feature type="coiled-coil region" evidence="2">
    <location>
        <begin position="76"/>
        <end position="110"/>
    </location>
</feature>
<evidence type="ECO:0000313" key="5">
    <source>
        <dbReference type="EMBL" id="NWS17955.1"/>
    </source>
</evidence>
<dbReference type="GO" id="GO:0034314">
    <property type="term" value="P:Arp2/3 complex-mediated actin nucleation"/>
    <property type="evidence" value="ECO:0007669"/>
    <property type="project" value="TreeGrafter"/>
</dbReference>
<name>A0A7K5DDD8_9TYRA</name>
<dbReference type="Pfam" id="PF15871">
    <property type="entry name" value="JMY"/>
    <property type="match status" value="1"/>
</dbReference>
<proteinExistence type="predicted"/>
<feature type="compositionally biased region" description="Pro residues" evidence="3">
    <location>
        <begin position="288"/>
        <end position="302"/>
    </location>
</feature>
<dbReference type="GO" id="GO:0005737">
    <property type="term" value="C:cytoplasm"/>
    <property type="evidence" value="ECO:0007669"/>
    <property type="project" value="TreeGrafter"/>
</dbReference>
<dbReference type="Proteomes" id="UP000525089">
    <property type="component" value="Unassembled WGS sequence"/>
</dbReference>
<feature type="non-terminal residue" evidence="5">
    <location>
        <position position="1"/>
    </location>
</feature>
<dbReference type="PANTHER" id="PTHR23330">
    <property type="entry name" value="P300 TRANSCRIPTIONAL COFACTOR JMY-RELATED"/>
    <property type="match status" value="1"/>
</dbReference>
<feature type="domain" description="WH2" evidence="4">
    <location>
        <begin position="397"/>
        <end position="414"/>
    </location>
</feature>
<feature type="compositionally biased region" description="Basic and acidic residues" evidence="3">
    <location>
        <begin position="303"/>
        <end position="325"/>
    </location>
</feature>
<keyword evidence="6" id="KW-1185">Reference proteome</keyword>
<evidence type="ECO:0000256" key="1">
    <source>
        <dbReference type="ARBA" id="ARBA00023054"/>
    </source>
</evidence>
<evidence type="ECO:0000313" key="6">
    <source>
        <dbReference type="Proteomes" id="UP000525089"/>
    </source>
</evidence>
<dbReference type="PANTHER" id="PTHR23330:SF8">
    <property type="entry name" value="JUNCTION-MEDIATING AND -REGULATORY PROTEIN"/>
    <property type="match status" value="1"/>
</dbReference>
<feature type="compositionally biased region" description="Acidic residues" evidence="3">
    <location>
        <begin position="448"/>
        <end position="464"/>
    </location>
</feature>
<dbReference type="GO" id="GO:0070060">
    <property type="term" value="P:'de novo' actin filament nucleation"/>
    <property type="evidence" value="ECO:0007669"/>
    <property type="project" value="TreeGrafter"/>
</dbReference>
<evidence type="ECO:0000256" key="2">
    <source>
        <dbReference type="SAM" id="Coils"/>
    </source>
</evidence>
<dbReference type="AlphaFoldDB" id="A0A7K5DDD8"/>
<feature type="region of interest" description="Disordered" evidence="3">
    <location>
        <begin position="443"/>
        <end position="464"/>
    </location>
</feature>
<dbReference type="GO" id="GO:0003779">
    <property type="term" value="F:actin binding"/>
    <property type="evidence" value="ECO:0007669"/>
    <property type="project" value="InterPro"/>
</dbReference>
<sequence length="464" mass="52991">MQSLKGGTEALAHLDQLEGDYYDLQLQLYEVQFEILKCEELLLTAQLESIRRLMSEKRDEVVYYDTYESMEAMLEKEDMATSIHLQKEELQKLQQKIRQLEARRGRISAKKAYLRNKKEICIAKHNEKIQQRHQGEEEYKMHHTVQIKRDQLQDEEERKSSWVSQERQKTLDRLRSFKQRYPGQVILKSTRLRLAHAKRKCAASSVSCVNQPQSLPATVKIQEKSDEEVESESAVQALKVQEPTSLKQLQDISLPPNGVTYELPHVSTSPLTSNQPQLETATGEQLPAPLPPPPPPPPPPLPSKEDATKSLEKNDSFVKRVEKGVQHSSGVPPAHLFDSSQLVSAKKKLKKTGDLEGLQRRKVSSPMDEVLASLKRGSFHLRKVEQRSLPPFPDEDDSNNILAQIRKGVKLKKVQKGVLRESFTILPDTDPLTRSIHEALRRIKEASPESEDEEESLPCTDWEN</sequence>